<keyword evidence="3" id="KW-0413">Isomerase</keyword>
<name>A0A7W7FK39_9MICO</name>
<dbReference type="Gene3D" id="3.20.20.150">
    <property type="entry name" value="Divalent-metal-dependent TIM barrel enzymes"/>
    <property type="match status" value="1"/>
</dbReference>
<keyword evidence="1" id="KW-0119">Carbohydrate metabolism</keyword>
<dbReference type="Pfam" id="PF01261">
    <property type="entry name" value="AP_endonuc_2"/>
    <property type="match status" value="1"/>
</dbReference>
<dbReference type="InterPro" id="IPR036237">
    <property type="entry name" value="Xyl_isomerase-like_sf"/>
</dbReference>
<proteinExistence type="predicted"/>
<dbReference type="RefSeq" id="WP_184219396.1">
    <property type="nucleotide sequence ID" value="NZ_JACHMD010000001.1"/>
</dbReference>
<organism evidence="3 4">
    <name type="scientific">Microbacterium marinum</name>
    <dbReference type="NCBI Taxonomy" id="421115"/>
    <lineage>
        <taxon>Bacteria</taxon>
        <taxon>Bacillati</taxon>
        <taxon>Actinomycetota</taxon>
        <taxon>Actinomycetes</taxon>
        <taxon>Micrococcales</taxon>
        <taxon>Microbacteriaceae</taxon>
        <taxon>Microbacterium</taxon>
    </lineage>
</organism>
<dbReference type="InterPro" id="IPR013022">
    <property type="entry name" value="Xyl_isomerase-like_TIM-brl"/>
</dbReference>
<dbReference type="InterPro" id="IPR050312">
    <property type="entry name" value="IolE/XylAMocC-like"/>
</dbReference>
<keyword evidence="4" id="KW-1185">Reference proteome</keyword>
<evidence type="ECO:0000313" key="4">
    <source>
        <dbReference type="Proteomes" id="UP000573729"/>
    </source>
</evidence>
<sequence length="274" mass="29060">MALPLASVQLYSLAKEFSADMSGSLDKLAAIGLRNVEAFDFVSRPAEIRAALDASGLVSPTGHAPLLSDELWTPDGAIPTPAPEVVFEAAATIGIKTVIDPFVAPERWLTEDGVADIAERLNRAADKAAEFGLAVGYHNHAQEFVADFDGQSAYARFIELTDDRVEIELDLFWALTGGQDVPALVKSLGSRLVAVHVKDGVVPTSNPWAPGAGSFGSDTLDQRRAGTGDVPLAESLKANGEIRFAVIEYDKAPGDVFEDIAASYAFLRDGGFIA</sequence>
<dbReference type="EMBL" id="JACHMD010000001">
    <property type="protein sequence ID" value="MBB4668030.1"/>
    <property type="molecule type" value="Genomic_DNA"/>
</dbReference>
<comment type="caution">
    <text evidence="3">The sequence shown here is derived from an EMBL/GenBank/DDBJ whole genome shotgun (WGS) entry which is preliminary data.</text>
</comment>
<dbReference type="AlphaFoldDB" id="A0A7W7FK39"/>
<dbReference type="PANTHER" id="PTHR12110:SF41">
    <property type="entry name" value="INOSOSE DEHYDRATASE"/>
    <property type="match status" value="1"/>
</dbReference>
<dbReference type="PANTHER" id="PTHR12110">
    <property type="entry name" value="HYDROXYPYRUVATE ISOMERASE"/>
    <property type="match status" value="1"/>
</dbReference>
<feature type="domain" description="Xylose isomerase-like TIM barrel" evidence="2">
    <location>
        <begin position="26"/>
        <end position="250"/>
    </location>
</feature>
<dbReference type="Proteomes" id="UP000573729">
    <property type="component" value="Unassembled WGS sequence"/>
</dbReference>
<dbReference type="SUPFAM" id="SSF51658">
    <property type="entry name" value="Xylose isomerase-like"/>
    <property type="match status" value="1"/>
</dbReference>
<accession>A0A7W7FK39</accession>
<dbReference type="GO" id="GO:0016853">
    <property type="term" value="F:isomerase activity"/>
    <property type="evidence" value="ECO:0007669"/>
    <property type="project" value="UniProtKB-KW"/>
</dbReference>
<protein>
    <submittedName>
        <fullName evidence="3">Sugar phosphate isomerase/epimerase</fullName>
    </submittedName>
</protein>
<reference evidence="3 4" key="1">
    <citation type="submission" date="2020-08" db="EMBL/GenBank/DDBJ databases">
        <title>Sequencing the genomes of 1000 actinobacteria strains.</title>
        <authorList>
            <person name="Klenk H.-P."/>
        </authorList>
    </citation>
    <scope>NUCLEOTIDE SEQUENCE [LARGE SCALE GENOMIC DNA]</scope>
    <source>
        <strain evidence="3 4">DSM 24947</strain>
    </source>
</reference>
<gene>
    <name evidence="3" type="ORF">BKA24_002739</name>
</gene>
<evidence type="ECO:0000313" key="3">
    <source>
        <dbReference type="EMBL" id="MBB4668030.1"/>
    </source>
</evidence>
<evidence type="ECO:0000256" key="1">
    <source>
        <dbReference type="ARBA" id="ARBA00023277"/>
    </source>
</evidence>
<evidence type="ECO:0000259" key="2">
    <source>
        <dbReference type="Pfam" id="PF01261"/>
    </source>
</evidence>